<reference evidence="1 2" key="1">
    <citation type="journal article" date="2018" name="Mol. Biol. Evol.">
        <title>Analysis of the draft genome of the red seaweed Gracilariopsis chorda provides insights into genome size evolution in Rhodophyta.</title>
        <authorList>
            <person name="Lee J."/>
            <person name="Yang E.C."/>
            <person name="Graf L."/>
            <person name="Yang J.H."/>
            <person name="Qiu H."/>
            <person name="Zel Zion U."/>
            <person name="Chan C.X."/>
            <person name="Stephens T.G."/>
            <person name="Weber A.P.M."/>
            <person name="Boo G.H."/>
            <person name="Boo S.M."/>
            <person name="Kim K.M."/>
            <person name="Shin Y."/>
            <person name="Jung M."/>
            <person name="Lee S.J."/>
            <person name="Yim H.S."/>
            <person name="Lee J.H."/>
            <person name="Bhattacharya D."/>
            <person name="Yoon H.S."/>
        </authorList>
    </citation>
    <scope>NUCLEOTIDE SEQUENCE [LARGE SCALE GENOMIC DNA]</scope>
    <source>
        <strain evidence="1 2">SKKU-2015</strain>
        <tissue evidence="1">Whole body</tissue>
    </source>
</reference>
<gene>
    <name evidence="1" type="ORF">BWQ96_10320</name>
</gene>
<dbReference type="EMBL" id="NBIV01000391">
    <property type="protein sequence ID" value="PXF39969.1"/>
    <property type="molecule type" value="Genomic_DNA"/>
</dbReference>
<evidence type="ECO:0000313" key="2">
    <source>
        <dbReference type="Proteomes" id="UP000247409"/>
    </source>
</evidence>
<organism evidence="1 2">
    <name type="scientific">Gracilariopsis chorda</name>
    <dbReference type="NCBI Taxonomy" id="448386"/>
    <lineage>
        <taxon>Eukaryota</taxon>
        <taxon>Rhodophyta</taxon>
        <taxon>Florideophyceae</taxon>
        <taxon>Rhodymeniophycidae</taxon>
        <taxon>Gracilariales</taxon>
        <taxon>Gracilariaceae</taxon>
        <taxon>Gracilariopsis</taxon>
    </lineage>
</organism>
<evidence type="ECO:0000313" key="1">
    <source>
        <dbReference type="EMBL" id="PXF39969.1"/>
    </source>
</evidence>
<accession>A0A2V3ID06</accession>
<dbReference type="AlphaFoldDB" id="A0A2V3ID06"/>
<name>A0A2V3ID06_9FLOR</name>
<keyword evidence="2" id="KW-1185">Reference proteome</keyword>
<dbReference type="Proteomes" id="UP000247409">
    <property type="component" value="Unassembled WGS sequence"/>
</dbReference>
<protein>
    <submittedName>
        <fullName evidence="1">Uncharacterized protein</fullName>
    </submittedName>
</protein>
<proteinExistence type="predicted"/>
<sequence length="153" mass="16815">MHSGTIEMEHEDVLIPVSINISFWLASYEQCEPIGEWYGPQNLPRSPLMVVLNSAATARDLLRDDVEMVRVFVSDIVSSREWCIDTLLVTLPPMCNADDAIAAARESVLLATVAKYVRVLTTCAGVFAALKNVLLPSQVRSVGVVDLYVTSSF</sequence>
<comment type="caution">
    <text evidence="1">The sequence shown here is derived from an EMBL/GenBank/DDBJ whole genome shotgun (WGS) entry which is preliminary data.</text>
</comment>